<name>A0A1I0DE56_9GAMM</name>
<dbReference type="EMBL" id="FOHV01000015">
    <property type="protein sequence ID" value="SET30402.1"/>
    <property type="molecule type" value="Genomic_DNA"/>
</dbReference>
<dbReference type="AlphaFoldDB" id="A0A1I0DE56"/>
<sequence length="73" mass="8214">MLLFGIELYLQSTLSSFYIRANQLTWLICGRFYINQANYLSFLSANIKAINSCLSSIVNLPSTLSFAIKVSNL</sequence>
<evidence type="ECO:0000313" key="1">
    <source>
        <dbReference type="EMBL" id="SET30402.1"/>
    </source>
</evidence>
<gene>
    <name evidence="1" type="ORF">SAMN02583745_01948</name>
</gene>
<proteinExistence type="predicted"/>
<protein>
    <submittedName>
        <fullName evidence="1">Uncharacterized protein</fullName>
    </submittedName>
</protein>
<organism evidence="1 2">
    <name type="scientific">Thorsellia anophelis DSM 18579</name>
    <dbReference type="NCBI Taxonomy" id="1123402"/>
    <lineage>
        <taxon>Bacteria</taxon>
        <taxon>Pseudomonadati</taxon>
        <taxon>Pseudomonadota</taxon>
        <taxon>Gammaproteobacteria</taxon>
        <taxon>Enterobacterales</taxon>
        <taxon>Thorselliaceae</taxon>
        <taxon>Thorsellia</taxon>
    </lineage>
</organism>
<keyword evidence="2" id="KW-1185">Reference proteome</keyword>
<reference evidence="2" key="1">
    <citation type="submission" date="2016-10" db="EMBL/GenBank/DDBJ databases">
        <authorList>
            <person name="Varghese N."/>
            <person name="Submissions S."/>
        </authorList>
    </citation>
    <scope>NUCLEOTIDE SEQUENCE [LARGE SCALE GENOMIC DNA]</scope>
    <source>
        <strain evidence="2">DSM 18579</strain>
    </source>
</reference>
<evidence type="ECO:0000313" key="2">
    <source>
        <dbReference type="Proteomes" id="UP000242642"/>
    </source>
</evidence>
<accession>A0A1I0DE56</accession>
<dbReference type="Proteomes" id="UP000242642">
    <property type="component" value="Unassembled WGS sequence"/>
</dbReference>